<dbReference type="Pfam" id="PF13493">
    <property type="entry name" value="DUF4118"/>
    <property type="match status" value="1"/>
</dbReference>
<evidence type="ECO:0000256" key="3">
    <source>
        <dbReference type="ARBA" id="ARBA00022679"/>
    </source>
</evidence>
<dbReference type="InterPro" id="IPR052163">
    <property type="entry name" value="DGC-Regulatory_Protein"/>
</dbReference>
<dbReference type="Gene3D" id="3.30.70.270">
    <property type="match status" value="1"/>
</dbReference>
<dbReference type="Pfam" id="PF00990">
    <property type="entry name" value="GGDEF"/>
    <property type="match status" value="1"/>
</dbReference>
<reference evidence="15 16" key="1">
    <citation type="submission" date="2019-12" db="EMBL/GenBank/DDBJ databases">
        <title>Comparative genomics gives insights into the taxonomy of the Azoarcus-Aromatoleum group and reveals separate origins of nif in the plant-associated Azoarcus and non-plant-associated Aromatoleum sub-groups.</title>
        <authorList>
            <person name="Lafos M."/>
            <person name="Maluk M."/>
            <person name="Batista M."/>
            <person name="Junghare M."/>
            <person name="Carmona M."/>
            <person name="Faoro H."/>
            <person name="Cruz L.M."/>
            <person name="Battistoni F."/>
            <person name="De Souza E."/>
            <person name="Pedrosa F."/>
            <person name="Chen W.-M."/>
            <person name="Poole P.S."/>
            <person name="Dixon R.A."/>
            <person name="James E.K."/>
        </authorList>
    </citation>
    <scope>NUCLEOTIDE SEQUENCE [LARGE SCALE GENOMIC DNA]</scope>
    <source>
        <strain evidence="15 16">22Lin</strain>
    </source>
</reference>
<keyword evidence="16" id="KW-1185">Reference proteome</keyword>
<dbReference type="Proteomes" id="UP000648984">
    <property type="component" value="Unassembled WGS sequence"/>
</dbReference>
<feature type="domain" description="GGDEF" evidence="14">
    <location>
        <begin position="421"/>
        <end position="553"/>
    </location>
</feature>
<dbReference type="SUPFAM" id="SSF55785">
    <property type="entry name" value="PYP-like sensor domain (PAS domain)"/>
    <property type="match status" value="2"/>
</dbReference>
<evidence type="ECO:0000313" key="16">
    <source>
        <dbReference type="Proteomes" id="UP000648984"/>
    </source>
</evidence>
<dbReference type="Gene3D" id="3.30.450.20">
    <property type="entry name" value="PAS domain"/>
    <property type="match status" value="2"/>
</dbReference>
<evidence type="ECO:0000256" key="8">
    <source>
        <dbReference type="ARBA" id="ARBA00022989"/>
    </source>
</evidence>
<dbReference type="EMBL" id="WTVQ01000057">
    <property type="protein sequence ID" value="NMG77291.1"/>
    <property type="molecule type" value="Genomic_DNA"/>
</dbReference>
<evidence type="ECO:0000259" key="12">
    <source>
        <dbReference type="PROSITE" id="PS50112"/>
    </source>
</evidence>
<dbReference type="SMART" id="SM00091">
    <property type="entry name" value="PAS"/>
    <property type="match status" value="2"/>
</dbReference>
<evidence type="ECO:0000256" key="6">
    <source>
        <dbReference type="ARBA" id="ARBA00022777"/>
    </source>
</evidence>
<gene>
    <name evidence="15" type="ORF">GPA25_21290</name>
</gene>
<dbReference type="SMART" id="SM00086">
    <property type="entry name" value="PAC"/>
    <property type="match status" value="2"/>
</dbReference>
<feature type="domain" description="PAS" evidence="12">
    <location>
        <begin position="133"/>
        <end position="177"/>
    </location>
</feature>
<name>A0ABX1QJE6_9RHOO</name>
<keyword evidence="2" id="KW-0597">Phosphoprotein</keyword>
<keyword evidence="4 11" id="KW-0812">Transmembrane</keyword>
<dbReference type="PANTHER" id="PTHR46663">
    <property type="entry name" value="DIGUANYLATE CYCLASE DGCT-RELATED"/>
    <property type="match status" value="1"/>
</dbReference>
<dbReference type="InterPro" id="IPR000700">
    <property type="entry name" value="PAS-assoc_C"/>
</dbReference>
<evidence type="ECO:0000313" key="15">
    <source>
        <dbReference type="EMBL" id="NMG77291.1"/>
    </source>
</evidence>
<dbReference type="InterPro" id="IPR035965">
    <property type="entry name" value="PAS-like_dom_sf"/>
</dbReference>
<accession>A0ABX1QJE6</accession>
<keyword evidence="3" id="KW-0808">Transferase</keyword>
<evidence type="ECO:0000256" key="7">
    <source>
        <dbReference type="ARBA" id="ARBA00022840"/>
    </source>
</evidence>
<evidence type="ECO:0000256" key="9">
    <source>
        <dbReference type="ARBA" id="ARBA00023012"/>
    </source>
</evidence>
<keyword evidence="5" id="KW-0547">Nucleotide-binding</keyword>
<keyword evidence="6" id="KW-0418">Kinase</keyword>
<dbReference type="Pfam" id="PF13188">
    <property type="entry name" value="PAS_8"/>
    <property type="match status" value="1"/>
</dbReference>
<dbReference type="InterPro" id="IPR038318">
    <property type="entry name" value="KdpD_sf"/>
</dbReference>
<dbReference type="PROSITE" id="PS50112">
    <property type="entry name" value="PAS"/>
    <property type="match status" value="2"/>
</dbReference>
<evidence type="ECO:0000256" key="5">
    <source>
        <dbReference type="ARBA" id="ARBA00022741"/>
    </source>
</evidence>
<dbReference type="SUPFAM" id="SSF55073">
    <property type="entry name" value="Nucleotide cyclase"/>
    <property type="match status" value="1"/>
</dbReference>
<organism evidence="15 16">
    <name type="scientific">Aromatoleum diolicum</name>
    <dbReference type="NCBI Taxonomy" id="75796"/>
    <lineage>
        <taxon>Bacteria</taxon>
        <taxon>Pseudomonadati</taxon>
        <taxon>Pseudomonadota</taxon>
        <taxon>Betaproteobacteria</taxon>
        <taxon>Rhodocyclales</taxon>
        <taxon>Rhodocyclaceae</taxon>
        <taxon>Aromatoleum</taxon>
    </lineage>
</organism>
<comment type="caution">
    <text evidence="15">The sequence shown here is derived from an EMBL/GenBank/DDBJ whole genome shotgun (WGS) entry which is preliminary data.</text>
</comment>
<dbReference type="Gene3D" id="1.20.120.620">
    <property type="entry name" value="Backbone structure of the membrane domain of e. Coli histidine kinase receptor kdpd"/>
    <property type="match status" value="1"/>
</dbReference>
<keyword evidence="10 11" id="KW-0472">Membrane</keyword>
<proteinExistence type="predicted"/>
<dbReference type="PANTHER" id="PTHR46663:SF3">
    <property type="entry name" value="SLL0267 PROTEIN"/>
    <property type="match status" value="1"/>
</dbReference>
<feature type="transmembrane region" description="Helical" evidence="11">
    <location>
        <begin position="110"/>
        <end position="127"/>
    </location>
</feature>
<keyword evidence="7" id="KW-0067">ATP-binding</keyword>
<comment type="subcellular location">
    <subcellularLocation>
        <location evidence="1">Membrane</location>
        <topology evidence="1">Multi-pass membrane protein</topology>
    </subcellularLocation>
</comment>
<dbReference type="NCBIfam" id="TIGR00229">
    <property type="entry name" value="sensory_box"/>
    <property type="match status" value="2"/>
</dbReference>
<dbReference type="InterPro" id="IPR043128">
    <property type="entry name" value="Rev_trsase/Diguanyl_cyclase"/>
</dbReference>
<evidence type="ECO:0000256" key="10">
    <source>
        <dbReference type="ARBA" id="ARBA00023136"/>
    </source>
</evidence>
<keyword evidence="9" id="KW-0902">Two-component regulatory system</keyword>
<dbReference type="InterPro" id="IPR029787">
    <property type="entry name" value="Nucleotide_cyclase"/>
</dbReference>
<evidence type="ECO:0000256" key="11">
    <source>
        <dbReference type="SAM" id="Phobius"/>
    </source>
</evidence>
<dbReference type="NCBIfam" id="TIGR00254">
    <property type="entry name" value="GGDEF"/>
    <property type="match status" value="1"/>
</dbReference>
<evidence type="ECO:0000256" key="2">
    <source>
        <dbReference type="ARBA" id="ARBA00022553"/>
    </source>
</evidence>
<keyword evidence="8 11" id="KW-1133">Transmembrane helix</keyword>
<dbReference type="CDD" id="cd01949">
    <property type="entry name" value="GGDEF"/>
    <property type="match status" value="1"/>
</dbReference>
<feature type="transmembrane region" description="Helical" evidence="11">
    <location>
        <begin position="32"/>
        <end position="52"/>
    </location>
</feature>
<dbReference type="InterPro" id="IPR001610">
    <property type="entry name" value="PAC"/>
</dbReference>
<dbReference type="PROSITE" id="PS50887">
    <property type="entry name" value="GGDEF"/>
    <property type="match status" value="1"/>
</dbReference>
<dbReference type="CDD" id="cd00130">
    <property type="entry name" value="PAS"/>
    <property type="match status" value="1"/>
</dbReference>
<dbReference type="PROSITE" id="PS50113">
    <property type="entry name" value="PAC"/>
    <property type="match status" value="1"/>
</dbReference>
<dbReference type="InterPro" id="IPR000160">
    <property type="entry name" value="GGDEF_dom"/>
</dbReference>
<evidence type="ECO:0000256" key="1">
    <source>
        <dbReference type="ARBA" id="ARBA00004141"/>
    </source>
</evidence>
<evidence type="ECO:0000259" key="14">
    <source>
        <dbReference type="PROSITE" id="PS50887"/>
    </source>
</evidence>
<feature type="transmembrane region" description="Helical" evidence="11">
    <location>
        <begin position="82"/>
        <end position="104"/>
    </location>
</feature>
<feature type="domain" description="PAS" evidence="12">
    <location>
        <begin position="260"/>
        <end position="319"/>
    </location>
</feature>
<evidence type="ECO:0000256" key="4">
    <source>
        <dbReference type="ARBA" id="ARBA00022692"/>
    </source>
</evidence>
<dbReference type="SMART" id="SM00267">
    <property type="entry name" value="GGDEF"/>
    <property type="match status" value="1"/>
</dbReference>
<protein>
    <submittedName>
        <fullName evidence="15">Diguanylate cyclase</fullName>
    </submittedName>
</protein>
<evidence type="ECO:0000259" key="13">
    <source>
        <dbReference type="PROSITE" id="PS50113"/>
    </source>
</evidence>
<dbReference type="InterPro" id="IPR000014">
    <property type="entry name" value="PAS"/>
</dbReference>
<sequence>MHFDQFEEPCLPRSPGVIPKQMLPRVVSPRRWLELTFAVLMPFAALALQSQIWGSAQYLPFVLFYPALVLSSWVGGRVGGGIAMLLSIGLVVWFFMAPTRSFFINDPSDVARLIIFIAIGLVIIYAHDRFQLRTEQYRNVTENIDDVVWVLDAETLRLLYVSPSVLKQHGYTPAEIMALPIEVALTPTLAERLRSIPAAEPEFANVVTEEAVKARKDGSTVWTEVVMSRVTNPRTGKVEVHGVSRDISARKHAEARLKASEQRMRTMLDNIPTAIACSTLGRDAELIFLNRQFVRIFGYTLEEIPDVAAWAQRAYPDERHRSSVMAPWEMTVGMASGDRASVESMESRVVCKDGTVLDVLVSADVLEDMLLVSFIDITERKQAEQRLRHMAQHDALTDLPNRVLFDEHVGVALAVARRDQTRFGLMFIDLDKFKEVNDSMGHRIGDLLLREVGQRLRHAVRESDIPARIGGDEFVVLLRNVHHADHALLVGEKIRAILSAPFTIESHTFSISASIGIALYPDHGADAIELARSADAAMYRAKEGGRDTVVLLT</sequence>
<feature type="domain" description="PAC" evidence="13">
    <location>
        <begin position="207"/>
        <end position="259"/>
    </location>
</feature>
<dbReference type="InterPro" id="IPR025201">
    <property type="entry name" value="KdpD_TM"/>
</dbReference>
<dbReference type="Pfam" id="PF13426">
    <property type="entry name" value="PAS_9"/>
    <property type="match status" value="1"/>
</dbReference>